<organism evidence="2 3">
    <name type="scientific">Paenibacillus thailandensis</name>
    <dbReference type="NCBI Taxonomy" id="393250"/>
    <lineage>
        <taxon>Bacteria</taxon>
        <taxon>Bacillati</taxon>
        <taxon>Bacillota</taxon>
        <taxon>Bacilli</taxon>
        <taxon>Bacillales</taxon>
        <taxon>Paenibacillaceae</taxon>
        <taxon>Paenibacillus</taxon>
    </lineage>
</organism>
<name>A0ABW5QT07_9BACL</name>
<accession>A0ABW5QT07</accession>
<dbReference type="RefSeq" id="WP_379270225.1">
    <property type="nucleotide sequence ID" value="NZ_JBHUGT010000013.1"/>
</dbReference>
<comment type="caution">
    <text evidence="2">The sequence shown here is derived from an EMBL/GenBank/DDBJ whole genome shotgun (WGS) entry which is preliminary data.</text>
</comment>
<dbReference type="Proteomes" id="UP001597493">
    <property type="component" value="Unassembled WGS sequence"/>
</dbReference>
<keyword evidence="1" id="KW-1133">Transmembrane helix</keyword>
<evidence type="ECO:0000256" key="1">
    <source>
        <dbReference type="SAM" id="Phobius"/>
    </source>
</evidence>
<evidence type="ECO:0000313" key="2">
    <source>
        <dbReference type="EMBL" id="MFD2659536.1"/>
    </source>
</evidence>
<keyword evidence="1" id="KW-0812">Transmembrane</keyword>
<dbReference type="EMBL" id="JBHUMY010000005">
    <property type="protein sequence ID" value="MFD2659536.1"/>
    <property type="molecule type" value="Genomic_DNA"/>
</dbReference>
<proteinExistence type="predicted"/>
<gene>
    <name evidence="2" type="ORF">ACFSW5_04565</name>
</gene>
<protein>
    <submittedName>
        <fullName evidence="2">Uncharacterized protein</fullName>
    </submittedName>
</protein>
<evidence type="ECO:0000313" key="3">
    <source>
        <dbReference type="Proteomes" id="UP001597493"/>
    </source>
</evidence>
<keyword evidence="3" id="KW-1185">Reference proteome</keyword>
<sequence length="113" mass="12836">MNFDLGGFTGGLIGTFGAFGVAFYTLRHQSKKEFPTKQKMKYKIVLALTDEIINANNELVAVLYDEKSSNIILFLIFVKKFSYSMMKSPNLPKALRVISISKNVSSLWRTFTR</sequence>
<reference evidence="3" key="1">
    <citation type="journal article" date="2019" name="Int. J. Syst. Evol. Microbiol.">
        <title>The Global Catalogue of Microorganisms (GCM) 10K type strain sequencing project: providing services to taxonomists for standard genome sequencing and annotation.</title>
        <authorList>
            <consortium name="The Broad Institute Genomics Platform"/>
            <consortium name="The Broad Institute Genome Sequencing Center for Infectious Disease"/>
            <person name="Wu L."/>
            <person name="Ma J."/>
        </authorList>
    </citation>
    <scope>NUCLEOTIDE SEQUENCE [LARGE SCALE GENOMIC DNA]</scope>
    <source>
        <strain evidence="3">TISTR 1827</strain>
    </source>
</reference>
<keyword evidence="1" id="KW-0472">Membrane</keyword>
<feature type="transmembrane region" description="Helical" evidence="1">
    <location>
        <begin position="6"/>
        <end position="26"/>
    </location>
</feature>